<keyword evidence="7" id="KW-1015">Disulfide bond</keyword>
<keyword evidence="3 8" id="KW-0217">Developmental protein</keyword>
<comment type="similarity">
    <text evidence="2 8">Belongs to the Wnt family.</text>
</comment>
<keyword evidence="5" id="KW-0272">Extracellular matrix</keyword>
<evidence type="ECO:0000256" key="7">
    <source>
        <dbReference type="ARBA" id="ARBA00023157"/>
    </source>
</evidence>
<feature type="chain" id="PRO_5019586755" description="Protein Wnt" evidence="9">
    <location>
        <begin position="20"/>
        <end position="317"/>
    </location>
</feature>
<feature type="signal peptide" evidence="9">
    <location>
        <begin position="1"/>
        <end position="19"/>
    </location>
</feature>
<dbReference type="GO" id="GO:0005102">
    <property type="term" value="F:signaling receptor binding"/>
    <property type="evidence" value="ECO:0007669"/>
    <property type="project" value="InterPro"/>
</dbReference>
<dbReference type="STRING" id="6184.A0A430QID3"/>
<keyword evidence="9" id="KW-0732">Signal</keyword>
<dbReference type="Pfam" id="PF00110">
    <property type="entry name" value="wnt"/>
    <property type="match status" value="1"/>
</dbReference>
<evidence type="ECO:0000313" key="10">
    <source>
        <dbReference type="EMBL" id="RTG87465.1"/>
    </source>
</evidence>
<name>A0A430QID3_SCHBO</name>
<proteinExistence type="inferred from homology"/>
<organism evidence="10 11">
    <name type="scientific">Schistosoma bovis</name>
    <name type="common">Blood fluke</name>
    <dbReference type="NCBI Taxonomy" id="6184"/>
    <lineage>
        <taxon>Eukaryota</taxon>
        <taxon>Metazoa</taxon>
        <taxon>Spiralia</taxon>
        <taxon>Lophotrochozoa</taxon>
        <taxon>Platyhelminthes</taxon>
        <taxon>Trematoda</taxon>
        <taxon>Digenea</taxon>
        <taxon>Strigeidida</taxon>
        <taxon>Schistosomatoidea</taxon>
        <taxon>Schistosomatidae</taxon>
        <taxon>Schistosoma</taxon>
    </lineage>
</organism>
<evidence type="ECO:0000256" key="6">
    <source>
        <dbReference type="ARBA" id="ARBA00022687"/>
    </source>
</evidence>
<evidence type="ECO:0000256" key="1">
    <source>
        <dbReference type="ARBA" id="ARBA00004498"/>
    </source>
</evidence>
<evidence type="ECO:0000256" key="9">
    <source>
        <dbReference type="SAM" id="SignalP"/>
    </source>
</evidence>
<keyword evidence="11" id="KW-1185">Reference proteome</keyword>
<sequence length="317" mass="36937">MSVWLNILLFLCLFTLSSQLRELLITDIPDDNLQSNSLLQSSENNNVKQKHDAIDGDSTLVNRLDKTNHNTEVYHRQTNSDLRFVEASKSQSLNYPQTNRNYMNPDLNTDNYNHERLNQTQLKQTIQDMNNNNDNMMTTETFVGPDGKLQMSICDHPNGFLRRQKKLCRQYLHLMESVIRGYFMGLKECEYQFSAHRWNCQGHNLTIRTAPNNRIQKRLRYRESEPKNDLDNSQRKSVRIQTYLDKLLSKVVKANTSNVLFDNGIIIDIGNNSSGSSNINNSSIGSSDDYYYSEYSSSFLHTLMLIFYDKYYHDILP</sequence>
<dbReference type="AlphaFoldDB" id="A0A430QID3"/>
<gene>
    <name evidence="10" type="ORF">DC041_0008186</name>
</gene>
<dbReference type="Proteomes" id="UP000290809">
    <property type="component" value="Unassembled WGS sequence"/>
</dbReference>
<keyword evidence="4" id="KW-0964">Secreted</keyword>
<comment type="caution">
    <text evidence="10">The sequence shown here is derived from an EMBL/GenBank/DDBJ whole genome shotgun (WGS) entry which is preliminary data.</text>
</comment>
<evidence type="ECO:0000256" key="5">
    <source>
        <dbReference type="ARBA" id="ARBA00022530"/>
    </source>
</evidence>
<evidence type="ECO:0000256" key="2">
    <source>
        <dbReference type="ARBA" id="ARBA00005683"/>
    </source>
</evidence>
<evidence type="ECO:0000256" key="8">
    <source>
        <dbReference type="RuleBase" id="RU003500"/>
    </source>
</evidence>
<protein>
    <recommendedName>
        <fullName evidence="8">Protein Wnt</fullName>
    </recommendedName>
</protein>
<dbReference type="GO" id="GO:0016055">
    <property type="term" value="P:Wnt signaling pathway"/>
    <property type="evidence" value="ECO:0007669"/>
    <property type="project" value="UniProtKB-KW"/>
</dbReference>
<dbReference type="InterPro" id="IPR005817">
    <property type="entry name" value="Wnt"/>
</dbReference>
<accession>A0A430QID3</accession>
<reference evidence="10 11" key="1">
    <citation type="journal article" date="2019" name="PLoS Pathog.">
        <title>Genome sequence of the bovine parasite Schistosoma bovis Tanzania.</title>
        <authorList>
            <person name="Oey H."/>
            <person name="Zakrzewski M."/>
            <person name="Gobert G."/>
            <person name="Gravermann K."/>
            <person name="Stoye J."/>
            <person name="Jones M."/>
            <person name="Mcmanus D."/>
            <person name="Krause L."/>
        </authorList>
    </citation>
    <scope>NUCLEOTIDE SEQUENCE [LARGE SCALE GENOMIC DNA]</scope>
    <source>
        <strain evidence="10 11">TAN1997</strain>
    </source>
</reference>
<dbReference type="EMBL" id="QMKO01001676">
    <property type="protein sequence ID" value="RTG87465.1"/>
    <property type="molecule type" value="Genomic_DNA"/>
</dbReference>
<comment type="subcellular location">
    <subcellularLocation>
        <location evidence="1 8">Secreted</location>
        <location evidence="1 8">Extracellular space</location>
        <location evidence="1 8">Extracellular matrix</location>
    </subcellularLocation>
</comment>
<comment type="function">
    <text evidence="8">Ligand for members of the frizzled family of seven transmembrane receptors.</text>
</comment>
<evidence type="ECO:0000313" key="11">
    <source>
        <dbReference type="Proteomes" id="UP000290809"/>
    </source>
</evidence>
<evidence type="ECO:0000256" key="4">
    <source>
        <dbReference type="ARBA" id="ARBA00022525"/>
    </source>
</evidence>
<evidence type="ECO:0000256" key="3">
    <source>
        <dbReference type="ARBA" id="ARBA00022473"/>
    </source>
</evidence>
<dbReference type="GO" id="GO:0005576">
    <property type="term" value="C:extracellular region"/>
    <property type="evidence" value="ECO:0007669"/>
    <property type="project" value="InterPro"/>
</dbReference>
<keyword evidence="6 8" id="KW-0879">Wnt signaling pathway</keyword>